<sequence length="263" mass="28499">MRGFWNRYCRSLHRRSARIAPALSRLTTALCIGWAGLFLMAAAFRVIASPAMLPGALAQVIAVYTAIALAPLAGYTVASRGFSGSLPQLTLRLPPIIGRWRTLRADDARQHPLFGPAGFMASLLVGLLLNVVLRSLEFLLAIPAIGAGGPQWGEALFLLMAADVGLMAFVYMVCFAFALRNVPLFPRMLLFAWVLDVFLQLFIAHRLGAMPGLPADVAAPLAVLLDGNIKKVLISAFVWLPWLILSVRANVTFRHRAPATAGE</sequence>
<reference evidence="2 3" key="1">
    <citation type="submission" date="2019-12" db="EMBL/GenBank/DDBJ databases">
        <title>Genomic-based taxomic classification of the family Erythrobacteraceae.</title>
        <authorList>
            <person name="Xu L."/>
        </authorList>
    </citation>
    <scope>NUCLEOTIDE SEQUENCE [LARGE SCALE GENOMIC DNA]</scope>
    <source>
        <strain evidence="2 3">100921-2</strain>
    </source>
</reference>
<gene>
    <name evidence="2" type="ORF">GRI40_08375</name>
</gene>
<accession>A0A6I4TGR7</accession>
<dbReference type="OrthoDB" id="7425212at2"/>
<dbReference type="RefSeq" id="WP_160610896.1">
    <property type="nucleotide sequence ID" value="NZ_WTZA01000001.1"/>
</dbReference>
<keyword evidence="3" id="KW-1185">Reference proteome</keyword>
<feature type="transmembrane region" description="Helical" evidence="1">
    <location>
        <begin position="21"/>
        <end position="44"/>
    </location>
</feature>
<name>A0A6I4TGR7_9SPHN</name>
<evidence type="ECO:0000313" key="2">
    <source>
        <dbReference type="EMBL" id="MXO75230.1"/>
    </source>
</evidence>
<dbReference type="AlphaFoldDB" id="A0A6I4TGR7"/>
<dbReference type="EMBL" id="WTZA01000001">
    <property type="protein sequence ID" value="MXO75230.1"/>
    <property type="molecule type" value="Genomic_DNA"/>
</dbReference>
<feature type="transmembrane region" description="Helical" evidence="1">
    <location>
        <begin position="190"/>
        <end position="209"/>
    </location>
</feature>
<dbReference type="Proteomes" id="UP000439522">
    <property type="component" value="Unassembled WGS sequence"/>
</dbReference>
<keyword evidence="1" id="KW-0472">Membrane</keyword>
<organism evidence="2 3">
    <name type="scientific">Tsuneonella aeria</name>
    <dbReference type="NCBI Taxonomy" id="1837929"/>
    <lineage>
        <taxon>Bacteria</taxon>
        <taxon>Pseudomonadati</taxon>
        <taxon>Pseudomonadota</taxon>
        <taxon>Alphaproteobacteria</taxon>
        <taxon>Sphingomonadales</taxon>
        <taxon>Erythrobacteraceae</taxon>
        <taxon>Tsuneonella</taxon>
    </lineage>
</organism>
<feature type="transmembrane region" description="Helical" evidence="1">
    <location>
        <begin position="156"/>
        <end position="178"/>
    </location>
</feature>
<feature type="transmembrane region" description="Helical" evidence="1">
    <location>
        <begin position="229"/>
        <end position="247"/>
    </location>
</feature>
<proteinExistence type="predicted"/>
<keyword evidence="1" id="KW-1133">Transmembrane helix</keyword>
<feature type="transmembrane region" description="Helical" evidence="1">
    <location>
        <begin position="113"/>
        <end position="136"/>
    </location>
</feature>
<protein>
    <submittedName>
        <fullName evidence="2">DUF2569 domain-containing protein</fullName>
    </submittedName>
</protein>
<comment type="caution">
    <text evidence="2">The sequence shown here is derived from an EMBL/GenBank/DDBJ whole genome shotgun (WGS) entry which is preliminary data.</text>
</comment>
<evidence type="ECO:0000313" key="3">
    <source>
        <dbReference type="Proteomes" id="UP000439522"/>
    </source>
</evidence>
<keyword evidence="1" id="KW-0812">Transmembrane</keyword>
<feature type="transmembrane region" description="Helical" evidence="1">
    <location>
        <begin position="56"/>
        <end position="78"/>
    </location>
</feature>
<evidence type="ECO:0000256" key="1">
    <source>
        <dbReference type="SAM" id="Phobius"/>
    </source>
</evidence>